<dbReference type="SUPFAM" id="SSF51338">
    <property type="entry name" value="Composite domain of metallo-dependent hydrolases"/>
    <property type="match status" value="1"/>
</dbReference>
<dbReference type="InterPro" id="IPR020043">
    <property type="entry name" value="Deacetylase_Atu3266-like"/>
</dbReference>
<dbReference type="GO" id="GO:0019213">
    <property type="term" value="F:deacetylase activity"/>
    <property type="evidence" value="ECO:0007669"/>
    <property type="project" value="InterPro"/>
</dbReference>
<proteinExistence type="predicted"/>
<keyword evidence="2" id="KW-0378">Hydrolase</keyword>
<dbReference type="EMBL" id="AVQI01000028">
    <property type="protein sequence ID" value="ERK04102.1"/>
    <property type="molecule type" value="Genomic_DNA"/>
</dbReference>
<organism evidence="2 4">
    <name type="scientific">Treponema socranskii subsp. socranskii VPI DR56BR1116 = ATCC 35536</name>
    <dbReference type="NCBI Taxonomy" id="1125725"/>
    <lineage>
        <taxon>Bacteria</taxon>
        <taxon>Pseudomonadati</taxon>
        <taxon>Spirochaetota</taxon>
        <taxon>Spirochaetia</taxon>
        <taxon>Spirochaetales</taxon>
        <taxon>Treponemataceae</taxon>
        <taxon>Treponema</taxon>
    </lineage>
</organism>
<dbReference type="Gene3D" id="2.30.40.10">
    <property type="entry name" value="Urease, subunit C, domain 1"/>
    <property type="match status" value="1"/>
</dbReference>
<comment type="caution">
    <text evidence="2">The sequence shown here is derived from an EMBL/GenBank/DDBJ whole genome shotgun (WGS) entry which is preliminary data.</text>
</comment>
<evidence type="ECO:0000313" key="2">
    <source>
        <dbReference type="EMBL" id="ERF60292.1"/>
    </source>
</evidence>
<evidence type="ECO:0000313" key="4">
    <source>
        <dbReference type="Proteomes" id="UP000016412"/>
    </source>
</evidence>
<dbReference type="PANTHER" id="PTHR42717:SF1">
    <property type="entry name" value="IMIDAZOLONEPROPIONASE AND RELATED AMIDOHYDROLASES"/>
    <property type="match status" value="1"/>
</dbReference>
<dbReference type="PANTHER" id="PTHR42717">
    <property type="entry name" value="DIHYDROOROTASE-RELATED"/>
    <property type="match status" value="1"/>
</dbReference>
<keyword evidence="5" id="KW-1185">Reference proteome</keyword>
<feature type="domain" description="Amidohydrolase-related" evidence="1">
    <location>
        <begin position="52"/>
        <end position="342"/>
    </location>
</feature>
<dbReference type="Gene3D" id="3.20.20.140">
    <property type="entry name" value="Metal-dependent hydrolases"/>
    <property type="match status" value="1"/>
</dbReference>
<dbReference type="Proteomes" id="UP000016646">
    <property type="component" value="Unassembled WGS sequence"/>
</dbReference>
<gene>
    <name evidence="3" type="ORF">HMPREF0860_1499</name>
    <name evidence="2" type="ORF">HMPREF1325_2523</name>
</gene>
<dbReference type="Proteomes" id="UP000016412">
    <property type="component" value="Unassembled WGS sequence"/>
</dbReference>
<sequence>MKRQLLIKNGTVVDPVTKALTKRDVLLENGIIIDVSEKDDSIVKEIDASGHFVSPGWVDFHCHIFYGGSGLAINPDVLVSTGVTSAVDAGTAGCANFRIFNDGIIRASSLDIKCYLNVYGAGQIDDNITEIFNKRFYKVEEIRRLFREFPDTLLGLKIRFSKGIADTLEDLKDVVNIAKDIETNVCVHTTDPPCDMAEIADTLRKDDVFCHCYHGRGNTILADDGKVKSSMFDAKKRGVIFDSCNGMGNFSINVCRSALEQNFYPDIISSDLTADKVNFSPYAKSLPFVMSKYLSLGMPLADIIHAVTTAPVRLMKMGRKIGLLQSGMQADVTIFKIEERKHVHLDFAQVPYEANKLIVPVMTIKNGFIDFCSADFALY</sequence>
<dbReference type="GO" id="GO:0016810">
    <property type="term" value="F:hydrolase activity, acting on carbon-nitrogen (but not peptide) bonds"/>
    <property type="evidence" value="ECO:0007669"/>
    <property type="project" value="InterPro"/>
</dbReference>
<dbReference type="Pfam" id="PF01979">
    <property type="entry name" value="Amidohydro_1"/>
    <property type="match status" value="1"/>
</dbReference>
<dbReference type="InterPro" id="IPR011059">
    <property type="entry name" value="Metal-dep_hydrolase_composite"/>
</dbReference>
<dbReference type="eggNOG" id="COG3964">
    <property type="taxonomic scope" value="Bacteria"/>
</dbReference>
<dbReference type="InterPro" id="IPR032466">
    <property type="entry name" value="Metal_Hydrolase"/>
</dbReference>
<evidence type="ECO:0000259" key="1">
    <source>
        <dbReference type="Pfam" id="PF01979"/>
    </source>
</evidence>
<dbReference type="OrthoDB" id="9776488at2"/>
<reference evidence="4 5" key="1">
    <citation type="submission" date="2013-08" db="EMBL/GenBank/DDBJ databases">
        <authorList>
            <person name="Durkin A.S."/>
            <person name="Haft D.R."/>
            <person name="McCorrison J."/>
            <person name="Torralba M."/>
            <person name="Gillis M."/>
            <person name="Haft D.H."/>
            <person name="Methe B."/>
            <person name="Sutton G."/>
            <person name="Nelson K.E."/>
        </authorList>
    </citation>
    <scope>NUCLEOTIDE SEQUENCE [LARGE SCALE GENOMIC DNA]</scope>
    <source>
        <strain evidence="3 5">ATCC 35536</strain>
        <strain evidence="2 4">VPI DR56BR1116</strain>
    </source>
</reference>
<protein>
    <submittedName>
        <fullName evidence="2">Amidohydrolase family protein</fullName>
    </submittedName>
</protein>
<dbReference type="SUPFAM" id="SSF51556">
    <property type="entry name" value="Metallo-dependent hydrolases"/>
    <property type="match status" value="1"/>
</dbReference>
<dbReference type="EMBL" id="AUZJ01000043">
    <property type="protein sequence ID" value="ERF60292.1"/>
    <property type="molecule type" value="Genomic_DNA"/>
</dbReference>
<name>U1F8B7_TRESO</name>
<dbReference type="InterPro" id="IPR006680">
    <property type="entry name" value="Amidohydro-rel"/>
</dbReference>
<dbReference type="AlphaFoldDB" id="U1F8B7"/>
<dbReference type="RefSeq" id="WP_021330691.1">
    <property type="nucleotide sequence ID" value="NZ_AUZJ01000043.1"/>
</dbReference>
<accession>U1F8B7</accession>
<evidence type="ECO:0000313" key="3">
    <source>
        <dbReference type="EMBL" id="ERK04102.1"/>
    </source>
</evidence>
<evidence type="ECO:0000313" key="5">
    <source>
        <dbReference type="Proteomes" id="UP000016646"/>
    </source>
</evidence>
<dbReference type="PATRIC" id="fig|1125725.3.peg.1696"/>
<dbReference type="STRING" id="1125725.HMPREF1325_2523"/>